<dbReference type="Gene3D" id="1.10.10.60">
    <property type="entry name" value="Homeodomain-like"/>
    <property type="match status" value="1"/>
</dbReference>
<dbReference type="SUPFAM" id="SSF46689">
    <property type="entry name" value="Homeodomain-like"/>
    <property type="match status" value="1"/>
</dbReference>
<dbReference type="AlphaFoldDB" id="A0A2J0YX21"/>
<dbReference type="Proteomes" id="UP000231987">
    <property type="component" value="Unassembled WGS sequence"/>
</dbReference>
<name>A0A2J0YX21_RHIML</name>
<gene>
    <name evidence="2" type="ORF">CEJ86_25000</name>
</gene>
<evidence type="ECO:0000259" key="1">
    <source>
        <dbReference type="PROSITE" id="PS50532"/>
    </source>
</evidence>
<accession>A0A2J0YX21</accession>
<comment type="caution">
    <text evidence="2">The sequence shown here is derived from an EMBL/GenBank/DDBJ whole genome shotgun (WGS) entry which is preliminary data.</text>
</comment>
<evidence type="ECO:0000313" key="2">
    <source>
        <dbReference type="EMBL" id="PJR12832.1"/>
    </source>
</evidence>
<evidence type="ECO:0000313" key="3">
    <source>
        <dbReference type="Proteomes" id="UP000231987"/>
    </source>
</evidence>
<dbReference type="InterPro" id="IPR009057">
    <property type="entry name" value="Homeodomain-like_sf"/>
</dbReference>
<sequence length="137" mass="15673">MPAKRRLTMRQLRQMLRLAGSGISSREIAVMLGVARSTVQDNLKRAALAGLTWPLPGELTDDALEHRLFARAGVRQGQRRRQEPVWAELSIELKKPGVTLLILWEEYRSVHPDGYGYSRYVAARFMLRLQRMSQGSR</sequence>
<proteinExistence type="predicted"/>
<feature type="domain" description="HTH IS408-type" evidence="1">
    <location>
        <begin position="12"/>
        <end position="93"/>
    </location>
</feature>
<dbReference type="PROSITE" id="PS50532">
    <property type="entry name" value="HTH_IS408"/>
    <property type="match status" value="1"/>
</dbReference>
<protein>
    <recommendedName>
        <fullName evidence="1">HTH IS408-type domain-containing protein</fullName>
    </recommendedName>
</protein>
<dbReference type="EMBL" id="NJGD01000014">
    <property type="protein sequence ID" value="PJR12832.1"/>
    <property type="molecule type" value="Genomic_DNA"/>
</dbReference>
<reference evidence="2 3" key="1">
    <citation type="submission" date="2017-06" db="EMBL/GenBank/DDBJ databases">
        <title>Ensifer strains isolated from leguminous trees and herbs display diverse denitrification phenotypes with some acting as strong N2O sinks.</title>
        <authorList>
            <person name="Woliy K."/>
            <person name="Mania D."/>
            <person name="Bakken L.R."/>
            <person name="Frostegard A."/>
        </authorList>
    </citation>
    <scope>NUCLEOTIDE SEQUENCE [LARGE SCALE GENOMIC DNA]</scope>
    <source>
        <strain evidence="2 3">AC50a</strain>
    </source>
</reference>
<dbReference type="RefSeq" id="WP_234819294.1">
    <property type="nucleotide sequence ID" value="NZ_NJGD01000014.1"/>
</dbReference>
<dbReference type="InterPro" id="IPR017895">
    <property type="entry name" value="HTH_IS408/IS1162_type"/>
</dbReference>
<organism evidence="2 3">
    <name type="scientific">Rhizobium meliloti</name>
    <name type="common">Ensifer meliloti</name>
    <name type="synonym">Sinorhizobium meliloti</name>
    <dbReference type="NCBI Taxonomy" id="382"/>
    <lineage>
        <taxon>Bacteria</taxon>
        <taxon>Pseudomonadati</taxon>
        <taxon>Pseudomonadota</taxon>
        <taxon>Alphaproteobacteria</taxon>
        <taxon>Hyphomicrobiales</taxon>
        <taxon>Rhizobiaceae</taxon>
        <taxon>Sinorhizobium/Ensifer group</taxon>
        <taxon>Sinorhizobium</taxon>
    </lineage>
</organism>